<dbReference type="VEuPathDB" id="FungiDB:FFUJ_10110"/>
<dbReference type="PANTHER" id="PTHR33112:SF1">
    <property type="entry name" value="HETEROKARYON INCOMPATIBILITY DOMAIN-CONTAINING PROTEIN"/>
    <property type="match status" value="1"/>
</dbReference>
<dbReference type="InterPro" id="IPR010730">
    <property type="entry name" value="HET"/>
</dbReference>
<organism evidence="2 3">
    <name type="scientific">Gibberella fujikuroi (strain CBS 195.34 / IMI 58289 / NRRL A-6831)</name>
    <name type="common">Bakanae and foot rot disease fungus</name>
    <name type="synonym">Fusarium fujikuroi</name>
    <dbReference type="NCBI Taxonomy" id="1279085"/>
    <lineage>
        <taxon>Eukaryota</taxon>
        <taxon>Fungi</taxon>
        <taxon>Dikarya</taxon>
        <taxon>Ascomycota</taxon>
        <taxon>Pezizomycotina</taxon>
        <taxon>Sordariomycetes</taxon>
        <taxon>Hypocreomycetidae</taxon>
        <taxon>Hypocreales</taxon>
        <taxon>Nectriaceae</taxon>
        <taxon>Fusarium</taxon>
        <taxon>Fusarium fujikuroi species complex</taxon>
    </lineage>
</organism>
<protein>
    <submittedName>
        <fullName evidence="2">Related to tol protein</fullName>
    </submittedName>
</protein>
<evidence type="ECO:0000313" key="3">
    <source>
        <dbReference type="Proteomes" id="UP000016800"/>
    </source>
</evidence>
<sequence length="796" mass="90391">MEENDSNTGLVLAETSKETHQDRLELLLAENPHKSFAVALFLVQLRLALQTDRTDSSSIDDVWIVQDPNERLLSRTGGSYWQSQDLCTQCQSIDLTQICSEGSLYGNGGNDVSLHTLETSTCPSCRFLTSQLHRRDKAVRSGDPIIIQLNRSILNGIDHVVIQHNNKLEYILQITDENLLQKPGRIGQYRQIDPRQVDYNMIRSWIAHCYRTHGKLCQMLTANPLRIPKFRLLDCKTLAVVELAEFVDYVALSYVWGSSSKLPGGDQGVLSKAVVRDAMHVTIQLGFRYIWVDQLCIDQTNAQDMSCQLGQMNTIYNQASITIIAAAGESSSYGLPGVGQRSRTIPNNFTLNGTTWRYKPMSFKSHVGASKWSTRGWTYQEAVFSRRCVIFADDQVFYQCGCMTCAEELIQDFAICERTVFPIFERILYKDSDIGTYLPRSWRFMTNLEAYSKRELTYDSDVLRAMEGVFGFYAQLEPSVEQYWGLPLRWAGCQLSNLDEKNVYHVAKSKHNDVMGAILWAMLWEPAWSEYHILKTGFVRRDGFPTWSWSGWKAGVRWNFLENVEHLEKSFTAPLFVETTAGGLVELNDALARPLTSGQSYASLGLTYILRITTKVFDVPFIERAPYKPTTSWAKSDSFPARRKGQHWVTKEDHSFEGKWTHFVVQKNIETSERGLVWSLDLTHGGAATSSDLVPDIDTNVNPMTLRCIVISYDYGMIVQCSSGISKRVGLLRFEGEFFENGRINTDEYGHHDDSVKWPWTDSVQSKDLRDHFPGVERTASEELLACATPVAMAFN</sequence>
<feature type="domain" description="Heterokaryon incompatibility" evidence="1">
    <location>
        <begin position="249"/>
        <end position="381"/>
    </location>
</feature>
<dbReference type="STRING" id="1279085.S0EJV4"/>
<dbReference type="Pfam" id="PF06985">
    <property type="entry name" value="HET"/>
    <property type="match status" value="1"/>
</dbReference>
<dbReference type="Proteomes" id="UP000016800">
    <property type="component" value="Chromosome IX"/>
</dbReference>
<dbReference type="GeneID" id="35403577"/>
<evidence type="ECO:0000313" key="2">
    <source>
        <dbReference type="EMBL" id="CCT74142.1"/>
    </source>
</evidence>
<evidence type="ECO:0000259" key="1">
    <source>
        <dbReference type="Pfam" id="PF06985"/>
    </source>
</evidence>
<gene>
    <name evidence="2" type="ORF">FFUJ_10110</name>
</gene>
<dbReference type="AlphaFoldDB" id="S0EJV4"/>
<keyword evidence="3" id="KW-1185">Reference proteome</keyword>
<name>S0EJV4_GIBF5</name>
<accession>S0EJV4</accession>
<dbReference type="HOGENOM" id="CLU_002639_4_0_1"/>
<proteinExistence type="predicted"/>
<dbReference type="PANTHER" id="PTHR33112">
    <property type="entry name" value="DOMAIN PROTEIN, PUTATIVE-RELATED"/>
    <property type="match status" value="1"/>
</dbReference>
<reference evidence="3" key="1">
    <citation type="journal article" date="2013" name="PLoS Pathog.">
        <title>Deciphering the cryptic genome: genome-wide analyses of the rice pathogen Fusarium fujikuroi reveal complex regulation of secondary metabolism and novel metabolites.</title>
        <authorList>
            <person name="Wiemann P."/>
            <person name="Sieber C.M."/>
            <person name="von Bargen K.W."/>
            <person name="Studt L."/>
            <person name="Niehaus E.M."/>
            <person name="Espino J.J."/>
            <person name="Huss K."/>
            <person name="Michielse C.B."/>
            <person name="Albermann S."/>
            <person name="Wagner D."/>
            <person name="Bergner S.V."/>
            <person name="Connolly L.R."/>
            <person name="Fischer A."/>
            <person name="Reuter G."/>
            <person name="Kleigrewe K."/>
            <person name="Bald T."/>
            <person name="Wingfield B.D."/>
            <person name="Ophir R."/>
            <person name="Freeman S."/>
            <person name="Hippler M."/>
            <person name="Smith K.M."/>
            <person name="Brown D.W."/>
            <person name="Proctor R.H."/>
            <person name="Munsterkotter M."/>
            <person name="Freitag M."/>
            <person name="Humpf H.U."/>
            <person name="Guldener U."/>
            <person name="Tudzynski B."/>
        </authorList>
    </citation>
    <scope>NUCLEOTIDE SEQUENCE [LARGE SCALE GENOMIC DNA]</scope>
    <source>
        <strain evidence="3">CBS 195.34 / IMI 58289 / NRRL A-6831</strain>
    </source>
</reference>
<dbReference type="RefSeq" id="XP_023436220.1">
    <property type="nucleotide sequence ID" value="XM_023567913.1"/>
</dbReference>
<dbReference type="EMBL" id="HF679031">
    <property type="protein sequence ID" value="CCT74142.1"/>
    <property type="molecule type" value="Genomic_DNA"/>
</dbReference>